<feature type="chain" id="PRO_5040470736" description="Secreted protein" evidence="1">
    <location>
        <begin position="22"/>
        <end position="107"/>
    </location>
</feature>
<evidence type="ECO:0000313" key="2">
    <source>
        <dbReference type="EMBL" id="CAG9801892.1"/>
    </source>
</evidence>
<organism evidence="2 3">
    <name type="scientific">Chironomus riparius</name>
    <dbReference type="NCBI Taxonomy" id="315576"/>
    <lineage>
        <taxon>Eukaryota</taxon>
        <taxon>Metazoa</taxon>
        <taxon>Ecdysozoa</taxon>
        <taxon>Arthropoda</taxon>
        <taxon>Hexapoda</taxon>
        <taxon>Insecta</taxon>
        <taxon>Pterygota</taxon>
        <taxon>Neoptera</taxon>
        <taxon>Endopterygota</taxon>
        <taxon>Diptera</taxon>
        <taxon>Nematocera</taxon>
        <taxon>Chironomoidea</taxon>
        <taxon>Chironomidae</taxon>
        <taxon>Chironominae</taxon>
        <taxon>Chironomus</taxon>
    </lineage>
</organism>
<sequence length="107" mass="11587">MKSLIFVVLLCVYLQVSCVEAGGDVIPSDIAPRDMDGNPVSSPYLPNCELNASGHPIRTVFGLCDSGRCLKTKIKFRTKGDKICCCTNWNNPMPTSSSSTFDVVSQP</sequence>
<evidence type="ECO:0000313" key="3">
    <source>
        <dbReference type="Proteomes" id="UP001153620"/>
    </source>
</evidence>
<dbReference type="Proteomes" id="UP001153620">
    <property type="component" value="Chromosome 2"/>
</dbReference>
<reference evidence="2" key="2">
    <citation type="submission" date="2022-10" db="EMBL/GenBank/DDBJ databases">
        <authorList>
            <consortium name="ENA_rothamsted_submissions"/>
            <consortium name="culmorum"/>
            <person name="King R."/>
        </authorList>
    </citation>
    <scope>NUCLEOTIDE SEQUENCE</scope>
</reference>
<evidence type="ECO:0008006" key="4">
    <source>
        <dbReference type="Google" id="ProtNLM"/>
    </source>
</evidence>
<dbReference type="AlphaFoldDB" id="A0A9N9RRH2"/>
<dbReference type="EMBL" id="OU895878">
    <property type="protein sequence ID" value="CAG9801892.1"/>
    <property type="molecule type" value="Genomic_DNA"/>
</dbReference>
<accession>A0A9N9RRH2</accession>
<keyword evidence="1" id="KW-0732">Signal</keyword>
<evidence type="ECO:0000256" key="1">
    <source>
        <dbReference type="SAM" id="SignalP"/>
    </source>
</evidence>
<name>A0A9N9RRH2_9DIPT</name>
<protein>
    <recommendedName>
        <fullName evidence="4">Secreted protein</fullName>
    </recommendedName>
</protein>
<keyword evidence="3" id="KW-1185">Reference proteome</keyword>
<proteinExistence type="predicted"/>
<gene>
    <name evidence="2" type="ORF">CHIRRI_LOCUS4812</name>
</gene>
<reference evidence="2" key="1">
    <citation type="submission" date="2022-01" db="EMBL/GenBank/DDBJ databases">
        <authorList>
            <person name="King R."/>
        </authorList>
    </citation>
    <scope>NUCLEOTIDE SEQUENCE</scope>
</reference>
<feature type="signal peptide" evidence="1">
    <location>
        <begin position="1"/>
        <end position="21"/>
    </location>
</feature>